<proteinExistence type="predicted"/>
<gene>
    <name evidence="2" type="ORF">RFI_00406</name>
</gene>
<name>X6PEJ8_RETFI</name>
<protein>
    <submittedName>
        <fullName evidence="2">Uncharacterized protein</fullName>
    </submittedName>
</protein>
<keyword evidence="1" id="KW-0175">Coiled coil</keyword>
<reference evidence="2 3" key="1">
    <citation type="journal article" date="2013" name="Curr. Biol.">
        <title>The Genome of the Foraminiferan Reticulomyxa filosa.</title>
        <authorList>
            <person name="Glockner G."/>
            <person name="Hulsmann N."/>
            <person name="Schleicher M."/>
            <person name="Noegel A.A."/>
            <person name="Eichinger L."/>
            <person name="Gallinger C."/>
            <person name="Pawlowski J."/>
            <person name="Sierra R."/>
            <person name="Euteneuer U."/>
            <person name="Pillet L."/>
            <person name="Moustafa A."/>
            <person name="Platzer M."/>
            <person name="Groth M."/>
            <person name="Szafranski K."/>
            <person name="Schliwa M."/>
        </authorList>
    </citation>
    <scope>NUCLEOTIDE SEQUENCE [LARGE SCALE GENOMIC DNA]</scope>
</reference>
<keyword evidence="3" id="KW-1185">Reference proteome</keyword>
<dbReference type="EMBL" id="ASPP01000436">
    <property type="protein sequence ID" value="ETO36651.1"/>
    <property type="molecule type" value="Genomic_DNA"/>
</dbReference>
<evidence type="ECO:0000256" key="1">
    <source>
        <dbReference type="SAM" id="Coils"/>
    </source>
</evidence>
<sequence>MTLFFTSLFRAMSEGNNNANIGNAPQTNDGAKLDTSRLSEQILESVKTFEGNVLLELKNHKEEMNHKVEEMKKQGESMESMVSQIQKFIDFLSFLFWLSASGPLFQEMKKEKRSIEQMNQKLELLLNRVEQFIVFWSTNGTLGTKQKTDDRSRHQLETSMRHEIQNHFKNCVMPILWQLKRQLQSLEFGPQLKEVTTAQIKSFVSTNQNKDGHNHIKEEMQIERQMLQTTICTENKMRTSRGLSFKDTYDFRSFLYYLLQTCGYLSNLEMNIGHPRNVNAVLGINNDSFFDNCKNDSKNDSNDEQTLPPVNVYLCCNINPHKCLKIPMLTADETFGTKTMRYPFTLVDQNEYFILCFFS</sequence>
<evidence type="ECO:0000313" key="2">
    <source>
        <dbReference type="EMBL" id="ETO36651.1"/>
    </source>
</evidence>
<comment type="caution">
    <text evidence="2">The sequence shown here is derived from an EMBL/GenBank/DDBJ whole genome shotgun (WGS) entry which is preliminary data.</text>
</comment>
<feature type="coiled-coil region" evidence="1">
    <location>
        <begin position="54"/>
        <end position="81"/>
    </location>
</feature>
<dbReference type="AlphaFoldDB" id="X6PEJ8"/>
<organism evidence="2 3">
    <name type="scientific">Reticulomyxa filosa</name>
    <dbReference type="NCBI Taxonomy" id="46433"/>
    <lineage>
        <taxon>Eukaryota</taxon>
        <taxon>Sar</taxon>
        <taxon>Rhizaria</taxon>
        <taxon>Retaria</taxon>
        <taxon>Foraminifera</taxon>
        <taxon>Monothalamids</taxon>
        <taxon>Reticulomyxidae</taxon>
        <taxon>Reticulomyxa</taxon>
    </lineage>
</organism>
<dbReference type="Proteomes" id="UP000023152">
    <property type="component" value="Unassembled WGS sequence"/>
</dbReference>
<accession>X6PEJ8</accession>
<evidence type="ECO:0000313" key="3">
    <source>
        <dbReference type="Proteomes" id="UP000023152"/>
    </source>
</evidence>